<name>A0A2C9CLX0_9RHOB</name>
<dbReference type="InterPro" id="IPR011650">
    <property type="entry name" value="Peptidase_M20_dimer"/>
</dbReference>
<reference evidence="5" key="1">
    <citation type="submission" date="2017-09" db="EMBL/GenBank/DDBJ databases">
        <authorList>
            <person name="Varghese N."/>
            <person name="Submissions S."/>
        </authorList>
    </citation>
    <scope>NUCLEOTIDE SEQUENCE [LARGE SCALE GENOMIC DNA]</scope>
    <source>
        <strain evidence="5">C7</strain>
    </source>
</reference>
<sequence>MVAALSRLVELATPMPPADNYAGFADLVEELFAPLGCTAMRVTVPDELWQGPGLSGARVNLLLTPDIPGTHDLPEAMIYFHTDTAPAGDGWSVPPFQVTQRDGKLIGRGTADMKGTIVAVRDALLRLSAQGDAKMAFKPVLAFCTDEEGGTYPGIRYLAETQPLPEVLLNLNGTAEPRIWAGCVGSLDITVTITGQACHSGEPQRGVNAVEIALPAMMAMQLLKSTVEARETTLPPPPWATGPLRARLNVTAIHGGDKGSAIPGSCTMTINRRYIAEETEAEVIAEIRNALANALDNSAALDWGMQITGHLPPVADPDGPATERWTQARARAFNLPVSAFTRYGSGTSSDFGWVQRAGLRHMLLGGLMRPDRNVHGPDEFTTIQDLCELSDAVAYFLSELP</sequence>
<dbReference type="GO" id="GO:0016787">
    <property type="term" value="F:hydrolase activity"/>
    <property type="evidence" value="ECO:0007669"/>
    <property type="project" value="UniProtKB-KW"/>
</dbReference>
<evidence type="ECO:0000259" key="3">
    <source>
        <dbReference type="Pfam" id="PF07687"/>
    </source>
</evidence>
<dbReference type="PANTHER" id="PTHR43808:SF3">
    <property type="entry name" value="ACETYLORNITHINE DEACETYLASE"/>
    <property type="match status" value="1"/>
</dbReference>
<dbReference type="InterPro" id="IPR036264">
    <property type="entry name" value="Bact_exopeptidase_dim_dom"/>
</dbReference>
<dbReference type="Proteomes" id="UP000220034">
    <property type="component" value="Unassembled WGS sequence"/>
</dbReference>
<evidence type="ECO:0000313" key="5">
    <source>
        <dbReference type="Proteomes" id="UP000220034"/>
    </source>
</evidence>
<dbReference type="Gene3D" id="3.40.630.10">
    <property type="entry name" value="Zn peptidases"/>
    <property type="match status" value="1"/>
</dbReference>
<protein>
    <submittedName>
        <fullName evidence="4">Succinyl-diaminopimelate desuccinylase</fullName>
    </submittedName>
</protein>
<proteinExistence type="predicted"/>
<keyword evidence="2" id="KW-0378">Hydrolase</keyword>
<keyword evidence="5" id="KW-1185">Reference proteome</keyword>
<feature type="domain" description="Peptidase M20 dimerisation" evidence="3">
    <location>
        <begin position="185"/>
        <end position="296"/>
    </location>
</feature>
<evidence type="ECO:0000256" key="1">
    <source>
        <dbReference type="ARBA" id="ARBA00022723"/>
    </source>
</evidence>
<dbReference type="InterPro" id="IPR050072">
    <property type="entry name" value="Peptidase_M20A"/>
</dbReference>
<dbReference type="InterPro" id="IPR002933">
    <property type="entry name" value="Peptidase_M20"/>
</dbReference>
<dbReference type="GO" id="GO:0046872">
    <property type="term" value="F:metal ion binding"/>
    <property type="evidence" value="ECO:0007669"/>
    <property type="project" value="UniProtKB-KW"/>
</dbReference>
<dbReference type="AlphaFoldDB" id="A0A2C9CLX0"/>
<dbReference type="SUPFAM" id="SSF53187">
    <property type="entry name" value="Zn-dependent exopeptidases"/>
    <property type="match status" value="1"/>
</dbReference>
<dbReference type="SUPFAM" id="SSF55031">
    <property type="entry name" value="Bacterial exopeptidase dimerisation domain"/>
    <property type="match status" value="1"/>
</dbReference>
<organism evidence="4 5">
    <name type="scientific">Pontivivens marinum</name>
    <dbReference type="NCBI Taxonomy" id="1690039"/>
    <lineage>
        <taxon>Bacteria</taxon>
        <taxon>Pseudomonadati</taxon>
        <taxon>Pseudomonadota</taxon>
        <taxon>Alphaproteobacteria</taxon>
        <taxon>Rhodobacterales</taxon>
        <taxon>Paracoccaceae</taxon>
        <taxon>Pontivivens</taxon>
    </lineage>
</organism>
<evidence type="ECO:0000313" key="4">
    <source>
        <dbReference type="EMBL" id="SOH92207.1"/>
    </source>
</evidence>
<dbReference type="EMBL" id="OCTN01000001">
    <property type="protein sequence ID" value="SOH92207.1"/>
    <property type="molecule type" value="Genomic_DNA"/>
</dbReference>
<gene>
    <name evidence="4" type="ORF">SAMN06273572_10148</name>
</gene>
<dbReference type="RefSeq" id="WP_180955839.1">
    <property type="nucleotide sequence ID" value="NZ_OCTN01000001.1"/>
</dbReference>
<dbReference type="Gene3D" id="3.30.70.360">
    <property type="match status" value="1"/>
</dbReference>
<evidence type="ECO:0000256" key="2">
    <source>
        <dbReference type="ARBA" id="ARBA00022801"/>
    </source>
</evidence>
<accession>A0A2C9CLX0</accession>
<dbReference type="Pfam" id="PF01546">
    <property type="entry name" value="Peptidase_M20"/>
    <property type="match status" value="1"/>
</dbReference>
<dbReference type="Pfam" id="PF07687">
    <property type="entry name" value="M20_dimer"/>
    <property type="match status" value="1"/>
</dbReference>
<dbReference type="PANTHER" id="PTHR43808">
    <property type="entry name" value="ACETYLORNITHINE DEACETYLASE"/>
    <property type="match status" value="1"/>
</dbReference>
<keyword evidence="1" id="KW-0479">Metal-binding</keyword>